<dbReference type="PANTHER" id="PTHR48039:SF5">
    <property type="entry name" value="RNA-BINDING PROTEIN 28"/>
    <property type="match status" value="1"/>
</dbReference>
<organism evidence="8 9">
    <name type="scientific">Euplotes crassus</name>
    <dbReference type="NCBI Taxonomy" id="5936"/>
    <lineage>
        <taxon>Eukaryota</taxon>
        <taxon>Sar</taxon>
        <taxon>Alveolata</taxon>
        <taxon>Ciliophora</taxon>
        <taxon>Intramacronucleata</taxon>
        <taxon>Spirotrichea</taxon>
        <taxon>Hypotrichia</taxon>
        <taxon>Euplotida</taxon>
        <taxon>Euplotidae</taxon>
        <taxon>Moneuplotes</taxon>
    </lineage>
</organism>
<dbReference type="InterPro" id="IPR035979">
    <property type="entry name" value="RBD_domain_sf"/>
</dbReference>
<feature type="compositionally biased region" description="Basic and acidic residues" evidence="6">
    <location>
        <begin position="575"/>
        <end position="593"/>
    </location>
</feature>
<dbReference type="Pfam" id="PF00076">
    <property type="entry name" value="RRM_1"/>
    <property type="match status" value="2"/>
</dbReference>
<feature type="compositionally biased region" description="Basic and acidic residues" evidence="6">
    <location>
        <begin position="618"/>
        <end position="629"/>
    </location>
</feature>
<dbReference type="SMART" id="SM00360">
    <property type="entry name" value="RRM"/>
    <property type="match status" value="3"/>
</dbReference>
<name>A0AAD1U6E5_EUPCR</name>
<gene>
    <name evidence="8" type="ORF">ECRASSUSDP1_LOCUS1193</name>
</gene>
<feature type="compositionally biased region" description="Acidic residues" evidence="6">
    <location>
        <begin position="679"/>
        <end position="688"/>
    </location>
</feature>
<dbReference type="AlphaFoldDB" id="A0AAD1U6E5"/>
<evidence type="ECO:0000313" key="9">
    <source>
        <dbReference type="Proteomes" id="UP001295684"/>
    </source>
</evidence>
<evidence type="ECO:0000313" key="8">
    <source>
        <dbReference type="EMBL" id="CAI2359899.1"/>
    </source>
</evidence>
<protein>
    <recommendedName>
        <fullName evidence="7">RRM domain-containing protein</fullName>
    </recommendedName>
</protein>
<dbReference type="CDD" id="cd12414">
    <property type="entry name" value="RRM2_RBM28_like"/>
    <property type="match status" value="1"/>
</dbReference>
<evidence type="ECO:0000256" key="2">
    <source>
        <dbReference type="ARBA" id="ARBA00022737"/>
    </source>
</evidence>
<feature type="compositionally biased region" description="Basic residues" evidence="6">
    <location>
        <begin position="548"/>
        <end position="559"/>
    </location>
</feature>
<dbReference type="Gene3D" id="3.30.70.330">
    <property type="match status" value="3"/>
</dbReference>
<feature type="compositionally biased region" description="Basic and acidic residues" evidence="6">
    <location>
        <begin position="493"/>
        <end position="515"/>
    </location>
</feature>
<dbReference type="SUPFAM" id="SSF54928">
    <property type="entry name" value="RNA-binding domain, RBD"/>
    <property type="match status" value="3"/>
</dbReference>
<feature type="compositionally biased region" description="Basic and acidic residues" evidence="6">
    <location>
        <begin position="643"/>
        <end position="678"/>
    </location>
</feature>
<dbReference type="InterPro" id="IPR000504">
    <property type="entry name" value="RRM_dom"/>
</dbReference>
<feature type="region of interest" description="Disordered" evidence="6">
    <location>
        <begin position="120"/>
        <end position="203"/>
    </location>
</feature>
<keyword evidence="2" id="KW-0677">Repeat</keyword>
<feature type="region of interest" description="Disordered" evidence="6">
    <location>
        <begin position="493"/>
        <end position="528"/>
    </location>
</feature>
<dbReference type="GO" id="GO:0005634">
    <property type="term" value="C:nucleus"/>
    <property type="evidence" value="ECO:0007669"/>
    <property type="project" value="UniProtKB-SubCell"/>
</dbReference>
<comment type="subcellular location">
    <subcellularLocation>
        <location evidence="1">Nucleus</location>
    </subcellularLocation>
</comment>
<dbReference type="EMBL" id="CAMPGE010001130">
    <property type="protein sequence ID" value="CAI2359899.1"/>
    <property type="molecule type" value="Genomic_DNA"/>
</dbReference>
<evidence type="ECO:0000256" key="3">
    <source>
        <dbReference type="ARBA" id="ARBA00022884"/>
    </source>
</evidence>
<dbReference type="PROSITE" id="PS50102">
    <property type="entry name" value="RRM"/>
    <property type="match status" value="2"/>
</dbReference>
<evidence type="ECO:0000256" key="5">
    <source>
        <dbReference type="PROSITE-ProRule" id="PRU00176"/>
    </source>
</evidence>
<dbReference type="InterPro" id="IPR051945">
    <property type="entry name" value="RRM_MRD1_RNA_proc_ribogen"/>
</dbReference>
<evidence type="ECO:0000256" key="6">
    <source>
        <dbReference type="SAM" id="MobiDB-lite"/>
    </source>
</evidence>
<reference evidence="8" key="1">
    <citation type="submission" date="2023-07" db="EMBL/GenBank/DDBJ databases">
        <authorList>
            <consortium name="AG Swart"/>
            <person name="Singh M."/>
            <person name="Singh A."/>
            <person name="Seah K."/>
            <person name="Emmerich C."/>
        </authorList>
    </citation>
    <scope>NUCLEOTIDE SEQUENCE</scope>
    <source>
        <strain evidence="8">DP1</strain>
    </source>
</reference>
<evidence type="ECO:0000259" key="7">
    <source>
        <dbReference type="PROSITE" id="PS50102"/>
    </source>
</evidence>
<dbReference type="GO" id="GO:0003729">
    <property type="term" value="F:mRNA binding"/>
    <property type="evidence" value="ECO:0007669"/>
    <property type="project" value="TreeGrafter"/>
</dbReference>
<feature type="domain" description="RRM" evidence="7">
    <location>
        <begin position="209"/>
        <end position="308"/>
    </location>
</feature>
<proteinExistence type="predicted"/>
<evidence type="ECO:0000256" key="1">
    <source>
        <dbReference type="ARBA" id="ARBA00004123"/>
    </source>
</evidence>
<keyword evidence="4" id="KW-0539">Nucleus</keyword>
<dbReference type="InterPro" id="IPR012677">
    <property type="entry name" value="Nucleotide-bd_a/b_plait_sf"/>
</dbReference>
<keyword evidence="3 5" id="KW-0694">RNA-binding</keyword>
<accession>A0AAD1U6E5</accession>
<feature type="compositionally biased region" description="Basic residues" evidence="6">
    <location>
        <begin position="630"/>
        <end position="642"/>
    </location>
</feature>
<feature type="region of interest" description="Disordered" evidence="6">
    <location>
        <begin position="1"/>
        <end position="30"/>
    </location>
</feature>
<sequence>MASTTEKTTKPKSGGKASETGPKGFTFDDKPGRLIVRNLQFDIKQKHLKQAFAKFGKIIDVNVPLKNENDMNRGFGFVEFKTKEEGAKAIQGMNAKTYKGRIIAVDFAKSKRQYQKKIEEMAQKNPLKSKKPKKTQEKEEPTEQDSDADSWVGGEEFLGKKGKQHQKDNKEDNKEEKKEKKENKEMSQKGQNNPQKSRKKYGNDVTEGLTLFVRNIDYSTTESDLREWFEQHGDIYFVRLVKSKVNPTSHKGSAFVKFKGQDVVDRLAKLSEDYWGQEKHTTSKERLSDLESQLEFRGRRLVMFKAESKQDREKKIEESKVKVDKRNVGGFKVGLVGTADFIHGPVSDEDMETRVRLFREKQKAIKKNPNLFVSQTRMCIRNLHKKMDEKALAEFCGGFRDDWKETLTPTELKEANKIKLIQQFKVLKDKKKTDADGKSKMTGIGFIEVADPRLAMYLINSMNNFVMNPKNPRGLIVDFALEDHRKLLKRKQKLESLKKKQQEAKAEEAKESGDKKRTRKEKSKDKQTIDVIDDVETLRKMMKETNSRGKRNRIKKRIQKLTGETPEPAAVPTEKAAKEDKVEEKKDSDHEESPNDTGADGVQLSEETMKLLSKKPKTKDQLIEDEIKKEVKKNKKKRKQKRKAEEVDDLMKSFEDRINKRLKTIEDAGDDKPPKEDNSFDDVDIEEN</sequence>
<feature type="compositionally biased region" description="Basic and acidic residues" evidence="6">
    <location>
        <begin position="165"/>
        <end position="187"/>
    </location>
</feature>
<dbReference type="Proteomes" id="UP001295684">
    <property type="component" value="Unassembled WGS sequence"/>
</dbReference>
<evidence type="ECO:0000256" key="4">
    <source>
        <dbReference type="ARBA" id="ARBA00023242"/>
    </source>
</evidence>
<comment type="caution">
    <text evidence="8">The sequence shown here is derived from an EMBL/GenBank/DDBJ whole genome shotgun (WGS) entry which is preliminary data.</text>
</comment>
<dbReference type="PANTHER" id="PTHR48039">
    <property type="entry name" value="RNA-BINDING MOTIF PROTEIN 14B"/>
    <property type="match status" value="1"/>
</dbReference>
<keyword evidence="9" id="KW-1185">Reference proteome</keyword>
<feature type="domain" description="RRM" evidence="7">
    <location>
        <begin position="32"/>
        <end position="110"/>
    </location>
</feature>
<feature type="region of interest" description="Disordered" evidence="6">
    <location>
        <begin position="542"/>
        <end position="688"/>
    </location>
</feature>